<organism evidence="1">
    <name type="scientific">Timema douglasi</name>
    <name type="common">Walking stick</name>
    <dbReference type="NCBI Taxonomy" id="61478"/>
    <lineage>
        <taxon>Eukaryota</taxon>
        <taxon>Metazoa</taxon>
        <taxon>Ecdysozoa</taxon>
        <taxon>Arthropoda</taxon>
        <taxon>Hexapoda</taxon>
        <taxon>Insecta</taxon>
        <taxon>Pterygota</taxon>
        <taxon>Neoptera</taxon>
        <taxon>Polyneoptera</taxon>
        <taxon>Phasmatodea</taxon>
        <taxon>Timematodea</taxon>
        <taxon>Timematoidea</taxon>
        <taxon>Timematidae</taxon>
        <taxon>Timema</taxon>
    </lineage>
</organism>
<accession>A0A7R8ZGG4</accession>
<protein>
    <submittedName>
        <fullName evidence="1">Uncharacterized protein</fullName>
    </submittedName>
</protein>
<dbReference type="EMBL" id="OA575676">
    <property type="protein sequence ID" value="CAD7205543.1"/>
    <property type="molecule type" value="Genomic_DNA"/>
</dbReference>
<name>A0A7R8ZGG4_TIMDO</name>
<proteinExistence type="predicted"/>
<gene>
    <name evidence="1" type="ORF">TDIB3V08_LOCUS11694</name>
</gene>
<dbReference type="AlphaFoldDB" id="A0A7R8ZGG4"/>
<reference evidence="1" key="1">
    <citation type="submission" date="2020-11" db="EMBL/GenBank/DDBJ databases">
        <authorList>
            <person name="Tran Van P."/>
        </authorList>
    </citation>
    <scope>NUCLEOTIDE SEQUENCE</scope>
</reference>
<evidence type="ECO:0000313" key="1">
    <source>
        <dbReference type="EMBL" id="CAD7205543.1"/>
    </source>
</evidence>
<sequence>MKVKKSCPLEGSVKKADYSSPMASLVLTDSSQLTSGSQHLGIYSSPVASLVLTDNSQLTSDSQHLGIYSSPVASLVLTDCSQLTSDSQHLVYCESSALDYAALEASKVDVGCILNHESEEKPQRMPYTGYPFPVSDFSTALSVTDTRNKVAPDLLQRCL</sequence>